<sequence>MKSKLEAAVANGTLTQAEADAVTKAIDKGVIGGR</sequence>
<comment type="caution">
    <text evidence="1">The sequence shown here is derived from an EMBL/GenBank/DDBJ whole genome shotgun (WGS) entry which is preliminary data.</text>
</comment>
<organism evidence="1 2">
    <name type="scientific">Paeniglutamicibacter cryotolerans</name>
    <dbReference type="NCBI Taxonomy" id="670079"/>
    <lineage>
        <taxon>Bacteria</taxon>
        <taxon>Bacillati</taxon>
        <taxon>Actinomycetota</taxon>
        <taxon>Actinomycetes</taxon>
        <taxon>Micrococcales</taxon>
        <taxon>Micrococcaceae</taxon>
        <taxon>Paeniglutamicibacter</taxon>
    </lineage>
</organism>
<proteinExistence type="predicted"/>
<name>A0A839QQM0_9MICC</name>
<dbReference type="Proteomes" id="UP000523000">
    <property type="component" value="Unassembled WGS sequence"/>
</dbReference>
<gene>
    <name evidence="1" type="ORF">E9229_001743</name>
</gene>
<reference evidence="1 2" key="1">
    <citation type="submission" date="2020-08" db="EMBL/GenBank/DDBJ databases">
        <title>Sequencing the genomes of 1000 actinobacteria strains.</title>
        <authorList>
            <person name="Klenk H.-P."/>
        </authorList>
    </citation>
    <scope>NUCLEOTIDE SEQUENCE [LARGE SCALE GENOMIC DNA]</scope>
    <source>
        <strain evidence="1 2">DSM 22826</strain>
    </source>
</reference>
<dbReference type="AlphaFoldDB" id="A0A839QQM0"/>
<evidence type="ECO:0000313" key="2">
    <source>
        <dbReference type="Proteomes" id="UP000523000"/>
    </source>
</evidence>
<protein>
    <submittedName>
        <fullName evidence="1">Uncharacterized protein</fullName>
    </submittedName>
</protein>
<evidence type="ECO:0000313" key="1">
    <source>
        <dbReference type="EMBL" id="MBB2995552.1"/>
    </source>
</evidence>
<keyword evidence="2" id="KW-1185">Reference proteome</keyword>
<dbReference type="EMBL" id="JACHVS010000001">
    <property type="protein sequence ID" value="MBB2995552.1"/>
    <property type="molecule type" value="Genomic_DNA"/>
</dbReference>
<accession>A0A839QQM0</accession>